<feature type="region of interest" description="Disordered" evidence="1">
    <location>
        <begin position="265"/>
        <end position="300"/>
    </location>
</feature>
<protein>
    <submittedName>
        <fullName evidence="2">Uncharacterized protein</fullName>
    </submittedName>
</protein>
<evidence type="ECO:0000313" key="2">
    <source>
        <dbReference type="EMBL" id="DAG00845.1"/>
    </source>
</evidence>
<organism evidence="2">
    <name type="scientific">Myoviridae sp. ctncN39</name>
    <dbReference type="NCBI Taxonomy" id="2825170"/>
    <lineage>
        <taxon>Viruses</taxon>
        <taxon>Duplodnaviria</taxon>
        <taxon>Heunggongvirae</taxon>
        <taxon>Uroviricota</taxon>
        <taxon>Caudoviricetes</taxon>
    </lineage>
</organism>
<reference evidence="2" key="1">
    <citation type="journal article" date="2021" name="Proc. Natl. Acad. Sci. U.S.A.">
        <title>A Catalog of Tens of Thousands of Viruses from Human Metagenomes Reveals Hidden Associations with Chronic Diseases.</title>
        <authorList>
            <person name="Tisza M.J."/>
            <person name="Buck C.B."/>
        </authorList>
    </citation>
    <scope>NUCLEOTIDE SEQUENCE</scope>
    <source>
        <strain evidence="2">CtncN39</strain>
    </source>
</reference>
<sequence>MQKGYREKRIICSPVYAEVDLIPVRKDTLSRRAGGETSEKQQRANRKAAERHFVQLVNANFVQPDVLLVDPTYAGGEEPADFAEADRNLVNYLRRISYLCARKKLPKPKYVAVTEGGAEGTEDENHRLHHHIILLAQGLTREEVEDLWSAGRGKKRQSLGRVNTRRAQPICGSLVDRAMYMLKAPKHRKKWHQSLGLKMPEVRLNDNRYTKRQILKWCTNGDAYDRDFWAKKYPTWKVSEAAVEFNDIEGAYYVRLRLWRDKSPWKESPTRAGRTARTGQPPAMAAARHTKRTAKSGTST</sequence>
<dbReference type="EMBL" id="BK016183">
    <property type="protein sequence ID" value="DAG00845.1"/>
    <property type="molecule type" value="Genomic_DNA"/>
</dbReference>
<evidence type="ECO:0000256" key="1">
    <source>
        <dbReference type="SAM" id="MobiDB-lite"/>
    </source>
</evidence>
<name>A0A8S5V2A3_9CAUD</name>
<proteinExistence type="predicted"/>
<accession>A0A8S5V2A3</accession>